<dbReference type="EMBL" id="WUMU01000003">
    <property type="protein sequence ID" value="MXN16774.1"/>
    <property type="molecule type" value="Genomic_DNA"/>
</dbReference>
<evidence type="ECO:0000313" key="2">
    <source>
        <dbReference type="Proteomes" id="UP000477911"/>
    </source>
</evidence>
<organism evidence="1 2">
    <name type="scientific">Pseudooceanicola albus</name>
    <dbReference type="NCBI Taxonomy" id="2692189"/>
    <lineage>
        <taxon>Bacteria</taxon>
        <taxon>Pseudomonadati</taxon>
        <taxon>Pseudomonadota</taxon>
        <taxon>Alphaproteobacteria</taxon>
        <taxon>Rhodobacterales</taxon>
        <taxon>Paracoccaceae</taxon>
        <taxon>Pseudooceanicola</taxon>
    </lineage>
</organism>
<name>A0A6L7FXD6_9RHOB</name>
<comment type="caution">
    <text evidence="1">The sequence shown here is derived from an EMBL/GenBank/DDBJ whole genome shotgun (WGS) entry which is preliminary data.</text>
</comment>
<proteinExistence type="predicted"/>
<accession>A0A6L7FXD6</accession>
<keyword evidence="2" id="KW-1185">Reference proteome</keyword>
<dbReference type="Proteomes" id="UP000477911">
    <property type="component" value="Unassembled WGS sequence"/>
</dbReference>
<dbReference type="AlphaFoldDB" id="A0A6L7FXD6"/>
<sequence>MRRVSLNARAAQDADISGEVYVALFEITHESLTETVRLSTDPTERITSDPLVYGTRSSWRGANTATEPWLWTIASALLPSDMEDTPTSASLVLENLDSAMVKVVRSFTSLATVNMAVVLAETPDVIEAEYLGLQILSADIDAGSITLAISREEIEAEPFPSGRMTRDRFPGLHL</sequence>
<gene>
    <name evidence="1" type="ORF">GR170_02915</name>
</gene>
<evidence type="ECO:0000313" key="1">
    <source>
        <dbReference type="EMBL" id="MXN16774.1"/>
    </source>
</evidence>
<dbReference type="RefSeq" id="WP_160891450.1">
    <property type="nucleotide sequence ID" value="NZ_WUMU01000003.1"/>
</dbReference>
<protein>
    <recommendedName>
        <fullName evidence="3">DUF1833 domain-containing protein</fullName>
    </recommendedName>
</protein>
<evidence type="ECO:0008006" key="3">
    <source>
        <dbReference type="Google" id="ProtNLM"/>
    </source>
</evidence>
<reference evidence="1 2" key="1">
    <citation type="submission" date="2019-12" db="EMBL/GenBank/DDBJ databases">
        <authorList>
            <person name="Li M."/>
        </authorList>
    </citation>
    <scope>NUCLEOTIDE SEQUENCE [LARGE SCALE GENOMIC DNA]</scope>
    <source>
        <strain evidence="1 2">GBMRC 2024</strain>
    </source>
</reference>